<feature type="region of interest" description="Disordered" evidence="1">
    <location>
        <begin position="107"/>
        <end position="145"/>
    </location>
</feature>
<dbReference type="PaxDb" id="2903-EOD26796"/>
<name>A0A0D3JTG1_EMIH1</name>
<feature type="region of interest" description="Disordered" evidence="1">
    <location>
        <begin position="45"/>
        <end position="86"/>
    </location>
</feature>
<protein>
    <submittedName>
        <fullName evidence="2">Uncharacterized protein</fullName>
    </submittedName>
</protein>
<dbReference type="HOGENOM" id="CLU_1130814_0_0_1"/>
<evidence type="ECO:0000313" key="3">
    <source>
        <dbReference type="Proteomes" id="UP000013827"/>
    </source>
</evidence>
<dbReference type="RefSeq" id="XP_005779225.1">
    <property type="nucleotide sequence ID" value="XM_005779168.1"/>
</dbReference>
<reference evidence="2" key="2">
    <citation type="submission" date="2024-10" db="UniProtKB">
        <authorList>
            <consortium name="EnsemblProtists"/>
        </authorList>
    </citation>
    <scope>IDENTIFICATION</scope>
</reference>
<evidence type="ECO:0000256" key="1">
    <source>
        <dbReference type="SAM" id="MobiDB-lite"/>
    </source>
</evidence>
<organism evidence="2 3">
    <name type="scientific">Emiliania huxleyi (strain CCMP1516)</name>
    <dbReference type="NCBI Taxonomy" id="280463"/>
    <lineage>
        <taxon>Eukaryota</taxon>
        <taxon>Haptista</taxon>
        <taxon>Haptophyta</taxon>
        <taxon>Prymnesiophyceae</taxon>
        <taxon>Isochrysidales</taxon>
        <taxon>Noelaerhabdaceae</taxon>
        <taxon>Emiliania</taxon>
    </lineage>
</organism>
<accession>A0A0D3JTG1</accession>
<dbReference type="AlphaFoldDB" id="A0A0D3JTG1"/>
<keyword evidence="3" id="KW-1185">Reference proteome</keyword>
<sequence>MLPAEPNCSHSTRQSIHSRQLKSNFHSMRLAPDCELGERALHCDRSGSAQPGLARPSSEPLPVMGSNKDLTRRSVQEGTAVEVQRPSGARAMGYGFIGSYQSASGALPLPELRTPNGPEGAEAGRSSGVRRRSSSAWTKRTSPPGLPRVAQVVTFQLMECADDAIKALFAADGAGLKGKVSKKKALAQLLCDYGGPVARRRRAEDGEAEQTCRARRGREQDFAEISRRMYEEIRSSRDPRDHDPEFVGGVLPALVDDLSEKSRRDLGAGVTRNLQVVAEAATGAVQRGSAGLEGVAEEEG</sequence>
<reference evidence="3" key="1">
    <citation type="journal article" date="2013" name="Nature">
        <title>Pan genome of the phytoplankton Emiliania underpins its global distribution.</title>
        <authorList>
            <person name="Read B.A."/>
            <person name="Kegel J."/>
            <person name="Klute M.J."/>
            <person name="Kuo A."/>
            <person name="Lefebvre S.C."/>
            <person name="Maumus F."/>
            <person name="Mayer C."/>
            <person name="Miller J."/>
            <person name="Monier A."/>
            <person name="Salamov A."/>
            <person name="Young J."/>
            <person name="Aguilar M."/>
            <person name="Claverie J.M."/>
            <person name="Frickenhaus S."/>
            <person name="Gonzalez K."/>
            <person name="Herman E.K."/>
            <person name="Lin Y.C."/>
            <person name="Napier J."/>
            <person name="Ogata H."/>
            <person name="Sarno A.F."/>
            <person name="Shmutz J."/>
            <person name="Schroeder D."/>
            <person name="de Vargas C."/>
            <person name="Verret F."/>
            <person name="von Dassow P."/>
            <person name="Valentin K."/>
            <person name="Van de Peer Y."/>
            <person name="Wheeler G."/>
            <person name="Dacks J.B."/>
            <person name="Delwiche C.F."/>
            <person name="Dyhrman S.T."/>
            <person name="Glockner G."/>
            <person name="John U."/>
            <person name="Richards T."/>
            <person name="Worden A.Z."/>
            <person name="Zhang X."/>
            <person name="Grigoriev I.V."/>
            <person name="Allen A.E."/>
            <person name="Bidle K."/>
            <person name="Borodovsky M."/>
            <person name="Bowler C."/>
            <person name="Brownlee C."/>
            <person name="Cock J.M."/>
            <person name="Elias M."/>
            <person name="Gladyshev V.N."/>
            <person name="Groth M."/>
            <person name="Guda C."/>
            <person name="Hadaegh A."/>
            <person name="Iglesias-Rodriguez M.D."/>
            <person name="Jenkins J."/>
            <person name="Jones B.M."/>
            <person name="Lawson T."/>
            <person name="Leese F."/>
            <person name="Lindquist E."/>
            <person name="Lobanov A."/>
            <person name="Lomsadze A."/>
            <person name="Malik S.B."/>
            <person name="Marsh M.E."/>
            <person name="Mackinder L."/>
            <person name="Mock T."/>
            <person name="Mueller-Roeber B."/>
            <person name="Pagarete A."/>
            <person name="Parker M."/>
            <person name="Probert I."/>
            <person name="Quesneville H."/>
            <person name="Raines C."/>
            <person name="Rensing S.A."/>
            <person name="Riano-Pachon D.M."/>
            <person name="Richier S."/>
            <person name="Rokitta S."/>
            <person name="Shiraiwa Y."/>
            <person name="Soanes D.M."/>
            <person name="van der Giezen M."/>
            <person name="Wahlund T.M."/>
            <person name="Williams B."/>
            <person name="Wilson W."/>
            <person name="Wolfe G."/>
            <person name="Wurch L.L."/>
        </authorList>
    </citation>
    <scope>NUCLEOTIDE SEQUENCE</scope>
</reference>
<evidence type="ECO:0000313" key="2">
    <source>
        <dbReference type="EnsemblProtists" id="EOD26796"/>
    </source>
</evidence>
<dbReference type="KEGG" id="ehx:EMIHUDRAFT_236471"/>
<dbReference type="GeneID" id="17272342"/>
<proteinExistence type="predicted"/>
<dbReference type="EnsemblProtists" id="EOD26796">
    <property type="protein sequence ID" value="EOD26796"/>
    <property type="gene ID" value="EMIHUDRAFT_236471"/>
</dbReference>
<dbReference type="Proteomes" id="UP000013827">
    <property type="component" value="Unassembled WGS sequence"/>
</dbReference>